<evidence type="ECO:0000256" key="7">
    <source>
        <dbReference type="ARBA" id="ARBA00022619"/>
    </source>
</evidence>
<dbReference type="RefSeq" id="WP_241715333.1">
    <property type="nucleotide sequence ID" value="NZ_JALBUF010000008.1"/>
</dbReference>
<feature type="binding site" evidence="19">
    <location>
        <position position="265"/>
    </location>
    <ligand>
        <name>Zn(2+)</name>
        <dbReference type="ChEBI" id="CHEBI:29105"/>
        <note>catalytic</note>
    </ligand>
</feature>
<comment type="cofactor">
    <cofactor evidence="2">
        <name>Mn(2+)</name>
        <dbReference type="ChEBI" id="CHEBI:29035"/>
    </cofactor>
</comment>
<feature type="binding site" evidence="19">
    <location>
        <position position="254"/>
    </location>
    <ligand>
        <name>Zn(2+)</name>
        <dbReference type="ChEBI" id="CHEBI:29105"/>
        <note>catalytic</note>
    </ligand>
</feature>
<feature type="binding site" evidence="19">
    <location>
        <begin position="25"/>
        <end position="26"/>
    </location>
    <ligand>
        <name>D-ribulose 5-phosphate</name>
        <dbReference type="ChEBI" id="CHEBI:58121"/>
    </ligand>
</feature>
<dbReference type="GO" id="GO:0005829">
    <property type="term" value="C:cytosol"/>
    <property type="evidence" value="ECO:0007669"/>
    <property type="project" value="TreeGrafter"/>
</dbReference>
<name>A0A9X2AE23_9BACL</name>
<evidence type="ECO:0000256" key="19">
    <source>
        <dbReference type="HAMAP-Rule" id="MF_01283"/>
    </source>
</evidence>
<sequence>MSTVEKAVEALKKGQVVIVTDDEGRENEGDFIALAELATPQTINFMITHGRGLVCVPITEERAMELQLTPMVEKSTDTLETAFTISVDHISTTTGISAAERAATVNALISPTSTAGDFKRPGHIFPLIAKKGGVLRRAGHTETAVDLARLCDAYPAGVICEILKPDGTMARRPDLELLAKEFDLHMITVADLIAYRKEQEQLVTRVAEADLPTEFGDFKIIAYTNTLDGKEHIALVMGEIDPLVPTLVRVHSECLTGDVFGSWRCDCGPQLHAALTQIAEAGQGVLVYMRQEGRGIGLINKIKAYHLQEQGLDTVEANHELGFAADLRDYGIGAQILKDIGVGQMKLLTNNPRKISGLSGHGLTVVERVPIEIDASAFNERYLNTKKSKLGHLLNL</sequence>
<feature type="active site" description="Proton acceptor; for GTP cyclohydrolase activity" evidence="19">
    <location>
        <position position="326"/>
    </location>
</feature>
<comment type="pathway">
    <text evidence="4 19">Cofactor biosynthesis; riboflavin biosynthesis; 5-amino-6-(D-ribitylamino)uracil from GTP: step 1/4.</text>
</comment>
<keyword evidence="22" id="KW-1185">Reference proteome</keyword>
<dbReference type="Gene3D" id="3.90.870.10">
    <property type="entry name" value="DHBP synthase"/>
    <property type="match status" value="1"/>
</dbReference>
<evidence type="ECO:0000256" key="15">
    <source>
        <dbReference type="ARBA" id="ARBA00023239"/>
    </source>
</evidence>
<dbReference type="NCBIfam" id="TIGR00506">
    <property type="entry name" value="ribB"/>
    <property type="match status" value="1"/>
</dbReference>
<dbReference type="GO" id="GO:0008686">
    <property type="term" value="F:3,4-dihydroxy-2-butanone-4-phosphate synthase activity"/>
    <property type="evidence" value="ECO:0007669"/>
    <property type="project" value="UniProtKB-UniRule"/>
</dbReference>
<proteinExistence type="inferred from homology"/>
<evidence type="ECO:0000256" key="14">
    <source>
        <dbReference type="ARBA" id="ARBA00023211"/>
    </source>
</evidence>
<comment type="similarity">
    <text evidence="19">In the C-terminal section; belongs to the GTP cyclohydrolase II family.</text>
</comment>
<organism evidence="21 22">
    <name type="scientific">Sulfoacidibacillus ferrooxidans</name>
    <dbReference type="NCBI Taxonomy" id="2005001"/>
    <lineage>
        <taxon>Bacteria</taxon>
        <taxon>Bacillati</taxon>
        <taxon>Bacillota</taxon>
        <taxon>Bacilli</taxon>
        <taxon>Bacillales</taxon>
        <taxon>Alicyclobacillaceae</taxon>
        <taxon>Sulfoacidibacillus</taxon>
    </lineage>
</organism>
<feature type="binding site" evidence="19">
    <location>
        <position position="161"/>
    </location>
    <ligand>
        <name>D-ribulose 5-phosphate</name>
        <dbReference type="ChEBI" id="CHEBI:58121"/>
    </ligand>
</feature>
<comment type="catalytic activity">
    <reaction evidence="18 19">
        <text>GTP + 4 H2O = 2,5-diamino-6-hydroxy-4-(5-phosphoribosylamino)-pyrimidine + formate + 2 phosphate + 3 H(+)</text>
        <dbReference type="Rhea" id="RHEA:23704"/>
        <dbReference type="ChEBI" id="CHEBI:15377"/>
        <dbReference type="ChEBI" id="CHEBI:15378"/>
        <dbReference type="ChEBI" id="CHEBI:15740"/>
        <dbReference type="ChEBI" id="CHEBI:37565"/>
        <dbReference type="ChEBI" id="CHEBI:43474"/>
        <dbReference type="ChEBI" id="CHEBI:58614"/>
        <dbReference type="EC" id="3.5.4.25"/>
    </reaction>
</comment>
<keyword evidence="13 19" id="KW-0342">GTP-binding</keyword>
<evidence type="ECO:0000256" key="18">
    <source>
        <dbReference type="ARBA" id="ARBA00049295"/>
    </source>
</evidence>
<dbReference type="EMBL" id="JALBUF010000008">
    <property type="protein sequence ID" value="MCI0184090.1"/>
    <property type="molecule type" value="Genomic_DNA"/>
</dbReference>
<evidence type="ECO:0000256" key="10">
    <source>
        <dbReference type="ARBA" id="ARBA00022801"/>
    </source>
</evidence>
<dbReference type="GO" id="GO:0003935">
    <property type="term" value="F:GTP cyclohydrolase II activity"/>
    <property type="evidence" value="ECO:0007669"/>
    <property type="project" value="UniProtKB-UniRule"/>
</dbReference>
<keyword evidence="12 19" id="KW-0460">Magnesium</keyword>
<dbReference type="SUPFAM" id="SSF142695">
    <property type="entry name" value="RibA-like"/>
    <property type="match status" value="1"/>
</dbReference>
<dbReference type="FunFam" id="3.90.870.10:FF:000001">
    <property type="entry name" value="Riboflavin biosynthesis protein RibBA"/>
    <property type="match status" value="1"/>
</dbReference>
<evidence type="ECO:0000256" key="8">
    <source>
        <dbReference type="ARBA" id="ARBA00022723"/>
    </source>
</evidence>
<comment type="function">
    <text evidence="17 19">Catalyzes the conversion of GTP to 2,5-diamino-6-ribosylamino-4(3H)-pyrimidinone 5'-phosphate (DARP), formate and pyrophosphate.</text>
</comment>
<evidence type="ECO:0000256" key="2">
    <source>
        <dbReference type="ARBA" id="ARBA00001936"/>
    </source>
</evidence>
<evidence type="ECO:0000256" key="12">
    <source>
        <dbReference type="ARBA" id="ARBA00022842"/>
    </source>
</evidence>
<reference evidence="21" key="1">
    <citation type="submission" date="2022-03" db="EMBL/GenBank/DDBJ databases">
        <title>Draft Genome Sequence of Firmicute Strain S0AB, a Heterotrophic Iron/Sulfur-Oxidizing Extreme Acidophile.</title>
        <authorList>
            <person name="Vergara E."/>
            <person name="Pakostova E."/>
            <person name="Johnson D.B."/>
            <person name="Holmes D.S."/>
        </authorList>
    </citation>
    <scope>NUCLEOTIDE SEQUENCE</scope>
    <source>
        <strain evidence="21">S0AB</strain>
    </source>
</reference>
<dbReference type="Gene3D" id="3.40.50.10990">
    <property type="entry name" value="GTP cyclohydrolase II"/>
    <property type="match status" value="1"/>
</dbReference>
<dbReference type="InterPro" id="IPR032677">
    <property type="entry name" value="GTP_cyclohydro_II"/>
</dbReference>
<evidence type="ECO:0000256" key="17">
    <source>
        <dbReference type="ARBA" id="ARBA00043932"/>
    </source>
</evidence>
<dbReference type="SUPFAM" id="SSF55821">
    <property type="entry name" value="YrdC/RibB"/>
    <property type="match status" value="1"/>
</dbReference>
<dbReference type="HAMAP" id="MF_01283">
    <property type="entry name" value="RibBA"/>
    <property type="match status" value="1"/>
</dbReference>
<feature type="binding site" evidence="19">
    <location>
        <begin position="292"/>
        <end position="294"/>
    </location>
    <ligand>
        <name>GTP</name>
        <dbReference type="ChEBI" id="CHEBI:37565"/>
    </ligand>
</feature>
<keyword evidence="10 19" id="KW-0378">Hydrolase</keyword>
<evidence type="ECO:0000256" key="16">
    <source>
        <dbReference type="ARBA" id="ARBA00023268"/>
    </source>
</evidence>
<dbReference type="NCBIfam" id="NF001591">
    <property type="entry name" value="PRK00393.1"/>
    <property type="match status" value="1"/>
</dbReference>
<comment type="cofactor">
    <cofactor evidence="19">
        <name>Mg(2+)</name>
        <dbReference type="ChEBI" id="CHEBI:18420"/>
    </cofactor>
    <cofactor evidence="19">
        <name>Mn(2+)</name>
        <dbReference type="ChEBI" id="CHEBI:29035"/>
    </cofactor>
    <text evidence="19">Binds 2 divalent metal cations per subunit. Magnesium or manganese.</text>
</comment>
<keyword evidence="8 19" id="KW-0479">Metal-binding</keyword>
<evidence type="ECO:0000313" key="22">
    <source>
        <dbReference type="Proteomes" id="UP001139263"/>
    </source>
</evidence>
<feature type="binding site" evidence="19">
    <location>
        <begin position="137"/>
        <end position="141"/>
    </location>
    <ligand>
        <name>D-ribulose 5-phosphate</name>
        <dbReference type="ChEBI" id="CHEBI:58121"/>
    </ligand>
</feature>
<dbReference type="CDD" id="cd00641">
    <property type="entry name" value="GTP_cyclohydro2"/>
    <property type="match status" value="1"/>
</dbReference>
<comment type="caution">
    <text evidence="21">The sequence shown here is derived from an EMBL/GenBank/DDBJ whole genome shotgun (WGS) entry which is preliminary data.</text>
</comment>
<dbReference type="HAMAP" id="MF_00179">
    <property type="entry name" value="RibA"/>
    <property type="match status" value="1"/>
</dbReference>
<evidence type="ECO:0000259" key="20">
    <source>
        <dbReference type="Pfam" id="PF00925"/>
    </source>
</evidence>
<comment type="cofactor">
    <cofactor evidence="19">
        <name>Zn(2+)</name>
        <dbReference type="ChEBI" id="CHEBI:29105"/>
    </cofactor>
    <text evidence="19">Binds 1 zinc ion per subunit.</text>
</comment>
<dbReference type="InterPro" id="IPR000422">
    <property type="entry name" value="DHBP_synthase_RibB"/>
</dbReference>
<feature type="binding site" evidence="19">
    <location>
        <position position="354"/>
    </location>
    <ligand>
        <name>GTP</name>
        <dbReference type="ChEBI" id="CHEBI:37565"/>
    </ligand>
</feature>
<keyword evidence="11 19" id="KW-0862">Zinc</keyword>
<evidence type="ECO:0000256" key="13">
    <source>
        <dbReference type="ARBA" id="ARBA00023134"/>
    </source>
</evidence>
<evidence type="ECO:0000256" key="9">
    <source>
        <dbReference type="ARBA" id="ARBA00022741"/>
    </source>
</evidence>
<feature type="site" description="Essential for DHBP synthase activity" evidence="19">
    <location>
        <position position="161"/>
    </location>
</feature>
<dbReference type="AlphaFoldDB" id="A0A9X2AE23"/>
<keyword evidence="7 19" id="KW-0686">Riboflavin biosynthesis</keyword>
<dbReference type="InterPro" id="IPR000926">
    <property type="entry name" value="RibA"/>
</dbReference>
<dbReference type="EC" id="4.1.99.12" evidence="19"/>
<comment type="catalytic activity">
    <reaction evidence="1 19">
        <text>D-ribulose 5-phosphate = (2S)-2-hydroxy-3-oxobutyl phosphate + formate + H(+)</text>
        <dbReference type="Rhea" id="RHEA:18457"/>
        <dbReference type="ChEBI" id="CHEBI:15378"/>
        <dbReference type="ChEBI" id="CHEBI:15740"/>
        <dbReference type="ChEBI" id="CHEBI:58121"/>
        <dbReference type="ChEBI" id="CHEBI:58830"/>
        <dbReference type="EC" id="4.1.99.12"/>
    </reaction>
</comment>
<dbReference type="Proteomes" id="UP001139263">
    <property type="component" value="Unassembled WGS sequence"/>
</dbReference>
<feature type="binding site" evidence="19">
    <location>
        <begin position="249"/>
        <end position="253"/>
    </location>
    <ligand>
        <name>GTP</name>
        <dbReference type="ChEBI" id="CHEBI:37565"/>
    </ligand>
</feature>
<dbReference type="HAMAP" id="MF_00180">
    <property type="entry name" value="RibB"/>
    <property type="match status" value="1"/>
</dbReference>
<dbReference type="PANTHER" id="PTHR21327:SF18">
    <property type="entry name" value="3,4-DIHYDROXY-2-BUTANONE 4-PHOSPHATE SYNTHASE"/>
    <property type="match status" value="1"/>
</dbReference>
<dbReference type="GO" id="GO:0005525">
    <property type="term" value="F:GTP binding"/>
    <property type="evidence" value="ECO:0007669"/>
    <property type="project" value="UniProtKB-KW"/>
</dbReference>
<comment type="similarity">
    <text evidence="6 19">In the N-terminal section; belongs to the DHBP synthase family.</text>
</comment>
<feature type="site" description="Essential for DHBP synthase activity" evidence="19">
    <location>
        <position position="123"/>
    </location>
</feature>
<keyword evidence="9 19" id="KW-0547">Nucleotide-binding</keyword>
<dbReference type="GO" id="GO:0030145">
    <property type="term" value="F:manganese ion binding"/>
    <property type="evidence" value="ECO:0007669"/>
    <property type="project" value="UniProtKB-UniRule"/>
</dbReference>
<dbReference type="GO" id="GO:0000287">
    <property type="term" value="F:magnesium ion binding"/>
    <property type="evidence" value="ECO:0007669"/>
    <property type="project" value="UniProtKB-UniRule"/>
</dbReference>
<feature type="region of interest" description="DHBP synthase" evidence="19">
    <location>
        <begin position="1"/>
        <end position="198"/>
    </location>
</feature>
<feature type="binding site" evidence="19">
    <location>
        <position position="140"/>
    </location>
    <ligand>
        <name>Mg(2+)</name>
        <dbReference type="ChEBI" id="CHEBI:18420"/>
        <label>2</label>
    </ligand>
</feature>
<dbReference type="Pfam" id="PF00926">
    <property type="entry name" value="DHBP_synthase"/>
    <property type="match status" value="1"/>
</dbReference>
<dbReference type="GO" id="GO:0008270">
    <property type="term" value="F:zinc ion binding"/>
    <property type="evidence" value="ECO:0007669"/>
    <property type="project" value="UniProtKB-UniRule"/>
</dbReference>
<evidence type="ECO:0000256" key="3">
    <source>
        <dbReference type="ARBA" id="ARBA00002284"/>
    </source>
</evidence>
<evidence type="ECO:0000256" key="6">
    <source>
        <dbReference type="ARBA" id="ARBA00005520"/>
    </source>
</evidence>
<dbReference type="PIRSF" id="PIRSF001259">
    <property type="entry name" value="RibA"/>
    <property type="match status" value="1"/>
</dbReference>
<evidence type="ECO:0000313" key="21">
    <source>
        <dbReference type="EMBL" id="MCI0184090.1"/>
    </source>
</evidence>
<dbReference type="GO" id="GO:0009231">
    <property type="term" value="P:riboflavin biosynthetic process"/>
    <property type="evidence" value="ECO:0007669"/>
    <property type="project" value="UniProtKB-UniRule"/>
</dbReference>
<feature type="binding site" evidence="19">
    <location>
        <position position="314"/>
    </location>
    <ligand>
        <name>GTP</name>
        <dbReference type="ChEBI" id="CHEBI:37565"/>
    </ligand>
</feature>
<protein>
    <recommendedName>
        <fullName evidence="19">Riboflavin biosynthesis protein RibBA</fullName>
    </recommendedName>
    <domain>
        <recommendedName>
            <fullName evidence="19">3,4-dihydroxy-2-butanone 4-phosphate synthase</fullName>
            <shortName evidence="19">DHBP synthase</shortName>
            <ecNumber evidence="19">4.1.99.12</ecNumber>
        </recommendedName>
    </domain>
    <domain>
        <recommendedName>
            <fullName evidence="19">GTP cyclohydrolase-2</fullName>
            <ecNumber evidence="19">3.5.4.25</ecNumber>
        </recommendedName>
        <alternativeName>
            <fullName evidence="19">GTP cyclohydrolase II</fullName>
        </alternativeName>
    </domain>
</protein>
<keyword evidence="16 19" id="KW-0511">Multifunctional enzyme</keyword>
<keyword evidence="14 19" id="KW-0464">Manganese</keyword>
<feature type="binding site" evidence="19">
    <location>
        <position position="26"/>
    </location>
    <ligand>
        <name>Mg(2+)</name>
        <dbReference type="ChEBI" id="CHEBI:18420"/>
        <label>1</label>
    </ligand>
</feature>
<feature type="region of interest" description="GTP cyclohydrolase II" evidence="19">
    <location>
        <begin position="199"/>
        <end position="396"/>
    </location>
</feature>
<evidence type="ECO:0000256" key="1">
    <source>
        <dbReference type="ARBA" id="ARBA00000141"/>
    </source>
</evidence>
<feature type="active site" description="Nucleophile; for GTP cyclohydrolase activity" evidence="19">
    <location>
        <position position="328"/>
    </location>
</feature>
<keyword evidence="15 19" id="KW-0456">Lyase</keyword>
<feature type="binding site" evidence="19">
    <location>
        <position position="267"/>
    </location>
    <ligand>
        <name>Zn(2+)</name>
        <dbReference type="ChEBI" id="CHEBI:29105"/>
        <note>catalytic</note>
    </ligand>
</feature>
<accession>A0A9X2AE23</accession>
<comment type="pathway">
    <text evidence="5 19">Cofactor biosynthesis; riboflavin biosynthesis; 2-hydroxy-3-oxobutyl phosphate from D-ribulose 5-phosphate: step 1/1.</text>
</comment>
<evidence type="ECO:0000256" key="4">
    <source>
        <dbReference type="ARBA" id="ARBA00004853"/>
    </source>
</evidence>
<dbReference type="NCBIfam" id="TIGR00505">
    <property type="entry name" value="ribA"/>
    <property type="match status" value="1"/>
</dbReference>
<evidence type="ECO:0000256" key="11">
    <source>
        <dbReference type="ARBA" id="ARBA00022833"/>
    </source>
</evidence>
<dbReference type="InterPro" id="IPR017945">
    <property type="entry name" value="DHBP_synth_RibB-like_a/b_dom"/>
</dbReference>
<dbReference type="InterPro" id="IPR016299">
    <property type="entry name" value="Riboflavin_synth_RibBA"/>
</dbReference>
<comment type="function">
    <text evidence="3 19">Catalyzes the conversion of D-ribulose 5-phosphate to formate and 3,4-dihydroxy-2-butanone 4-phosphate.</text>
</comment>
<feature type="binding site" evidence="19">
    <location>
        <position position="270"/>
    </location>
    <ligand>
        <name>GTP</name>
        <dbReference type="ChEBI" id="CHEBI:37565"/>
    </ligand>
</feature>
<dbReference type="Pfam" id="PF00925">
    <property type="entry name" value="GTP_cyclohydro2"/>
    <property type="match status" value="1"/>
</dbReference>
<dbReference type="EC" id="3.5.4.25" evidence="19"/>
<dbReference type="FunFam" id="3.40.50.10990:FF:000001">
    <property type="entry name" value="Riboflavin biosynthesis protein RibBA"/>
    <property type="match status" value="1"/>
</dbReference>
<dbReference type="PANTHER" id="PTHR21327">
    <property type="entry name" value="GTP CYCLOHYDROLASE II-RELATED"/>
    <property type="match status" value="1"/>
</dbReference>
<feature type="binding site" evidence="19">
    <location>
        <position position="349"/>
    </location>
    <ligand>
        <name>GTP</name>
        <dbReference type="ChEBI" id="CHEBI:37565"/>
    </ligand>
</feature>
<gene>
    <name evidence="19 21" type="primary">ribBA</name>
    <name evidence="21" type="ORF">MM817_02385</name>
</gene>
<dbReference type="InterPro" id="IPR036144">
    <property type="entry name" value="RibA-like_sf"/>
</dbReference>
<feature type="domain" description="GTP cyclohydrolase II" evidence="20">
    <location>
        <begin position="205"/>
        <end position="370"/>
    </location>
</feature>
<feature type="binding site" evidence="19">
    <location>
        <position position="30"/>
    </location>
    <ligand>
        <name>D-ribulose 5-phosphate</name>
        <dbReference type="ChEBI" id="CHEBI:58121"/>
    </ligand>
</feature>
<evidence type="ECO:0000256" key="5">
    <source>
        <dbReference type="ARBA" id="ARBA00004904"/>
    </source>
</evidence>
<dbReference type="NCBIfam" id="NF006803">
    <property type="entry name" value="PRK09311.1"/>
    <property type="match status" value="1"/>
</dbReference>
<feature type="binding site" evidence="19">
    <location>
        <position position="26"/>
    </location>
    <ligand>
        <name>Mg(2+)</name>
        <dbReference type="ChEBI" id="CHEBI:18420"/>
        <label>2</label>
    </ligand>
</feature>